<keyword evidence="1" id="KW-0472">Membrane</keyword>
<name>A0A2T4GIU0_FUSCU</name>
<sequence length="155" mass="18092">MLRHDIIITIAVSIAILGIVACIVIWRWCFSCSSRIRIDEEACPSVKLTESGLQFPHTFNKVEIHINPKILDEYFMDESESERIDLTTIICHQEIYDEEQFKKEEIERPIRGSWFQARDIKGEVLKSLPVPVHKVRERDSKKLWEEIKQLVGSIA</sequence>
<keyword evidence="3" id="KW-1185">Reference proteome</keyword>
<comment type="caution">
    <text evidence="2">The sequence shown here is derived from an EMBL/GenBank/DDBJ whole genome shotgun (WGS) entry which is preliminary data.</text>
</comment>
<organism evidence="2 3">
    <name type="scientific">Fusarium culmorum</name>
    <dbReference type="NCBI Taxonomy" id="5516"/>
    <lineage>
        <taxon>Eukaryota</taxon>
        <taxon>Fungi</taxon>
        <taxon>Dikarya</taxon>
        <taxon>Ascomycota</taxon>
        <taxon>Pezizomycotina</taxon>
        <taxon>Sordariomycetes</taxon>
        <taxon>Hypocreomycetidae</taxon>
        <taxon>Hypocreales</taxon>
        <taxon>Nectriaceae</taxon>
        <taxon>Fusarium</taxon>
    </lineage>
</organism>
<dbReference type="EMBL" id="PVEM01000014">
    <property type="protein sequence ID" value="PTD03462.1"/>
    <property type="molecule type" value="Genomic_DNA"/>
</dbReference>
<keyword evidence="1" id="KW-0812">Transmembrane</keyword>
<dbReference type="PROSITE" id="PS51257">
    <property type="entry name" value="PROKAR_LIPOPROTEIN"/>
    <property type="match status" value="1"/>
</dbReference>
<evidence type="ECO:0000313" key="3">
    <source>
        <dbReference type="Proteomes" id="UP000241587"/>
    </source>
</evidence>
<dbReference type="AlphaFoldDB" id="A0A2T4GIU0"/>
<accession>A0A2T4GIU0</accession>
<evidence type="ECO:0000256" key="1">
    <source>
        <dbReference type="SAM" id="Phobius"/>
    </source>
</evidence>
<keyword evidence="1" id="KW-1133">Transmembrane helix</keyword>
<gene>
    <name evidence="2" type="ORF">FCULG_00012830</name>
</gene>
<feature type="transmembrane region" description="Helical" evidence="1">
    <location>
        <begin position="6"/>
        <end position="29"/>
    </location>
</feature>
<reference evidence="2 3" key="1">
    <citation type="submission" date="2018-02" db="EMBL/GenBank/DDBJ databases">
        <title>Fusarium culmorum secondary metabolites in fungal-bacterial-plant interactions.</title>
        <authorList>
            <person name="Schmidt R."/>
        </authorList>
    </citation>
    <scope>NUCLEOTIDE SEQUENCE [LARGE SCALE GENOMIC DNA]</scope>
    <source>
        <strain evidence="2 3">PV</strain>
    </source>
</reference>
<evidence type="ECO:0000313" key="2">
    <source>
        <dbReference type="EMBL" id="PTD03462.1"/>
    </source>
</evidence>
<proteinExistence type="predicted"/>
<dbReference type="Proteomes" id="UP000241587">
    <property type="component" value="Unassembled WGS sequence"/>
</dbReference>
<protein>
    <submittedName>
        <fullName evidence="2">Uncharacterized protein</fullName>
    </submittedName>
</protein>